<evidence type="ECO:0000256" key="2">
    <source>
        <dbReference type="ARBA" id="ARBA00022801"/>
    </source>
</evidence>
<dbReference type="InterPro" id="IPR013785">
    <property type="entry name" value="Aldolase_TIM"/>
</dbReference>
<dbReference type="GO" id="GO:0009311">
    <property type="term" value="P:oligosaccharide metabolic process"/>
    <property type="evidence" value="ECO:0007669"/>
    <property type="project" value="TreeGrafter"/>
</dbReference>
<comment type="subunit">
    <text evidence="4">Homodimer.</text>
</comment>
<feature type="signal peptide" evidence="5">
    <location>
        <begin position="1"/>
        <end position="17"/>
    </location>
</feature>
<name>A0A5E4PP91_9NEOP</name>
<dbReference type="SUPFAM" id="SSF51011">
    <property type="entry name" value="Glycosyl hydrolase domain"/>
    <property type="match status" value="1"/>
</dbReference>
<evidence type="ECO:0000256" key="4">
    <source>
        <dbReference type="RuleBase" id="RU361168"/>
    </source>
</evidence>
<dbReference type="GO" id="GO:0005737">
    <property type="term" value="C:cytoplasm"/>
    <property type="evidence" value="ECO:0007669"/>
    <property type="project" value="TreeGrafter"/>
</dbReference>
<dbReference type="GO" id="GO:0004557">
    <property type="term" value="F:alpha-galactosidase activity"/>
    <property type="evidence" value="ECO:0007669"/>
    <property type="project" value="TreeGrafter"/>
</dbReference>
<keyword evidence="3 4" id="KW-0326">Glycosidase</keyword>
<dbReference type="PANTHER" id="PTHR11452:SF83">
    <property type="entry name" value="ALPHA-GALACTOSIDASE"/>
    <property type="match status" value="1"/>
</dbReference>
<keyword evidence="7" id="KW-1185">Reference proteome</keyword>
<dbReference type="Gene3D" id="3.20.20.70">
    <property type="entry name" value="Aldolase class I"/>
    <property type="match status" value="1"/>
</dbReference>
<dbReference type="PRINTS" id="PR00740">
    <property type="entry name" value="GLHYDRLASE27"/>
</dbReference>
<dbReference type="InterPro" id="IPR017853">
    <property type="entry name" value="GH"/>
</dbReference>
<dbReference type="Gene3D" id="2.60.40.1180">
    <property type="entry name" value="Golgi alpha-mannosidase II"/>
    <property type="match status" value="1"/>
</dbReference>
<dbReference type="InterPro" id="IPR013780">
    <property type="entry name" value="Glyco_hydro_b"/>
</dbReference>
<dbReference type="PANTHER" id="PTHR11452">
    <property type="entry name" value="ALPHA-GALACTOSIDASE/ALPHA-N-ACETYLGALACTOSAMINIDASE"/>
    <property type="match status" value="1"/>
</dbReference>
<feature type="chain" id="PRO_5023147943" description="Alpha-galactosidase" evidence="5">
    <location>
        <begin position="18"/>
        <end position="408"/>
    </location>
</feature>
<evidence type="ECO:0000256" key="5">
    <source>
        <dbReference type="SAM" id="SignalP"/>
    </source>
</evidence>
<keyword evidence="4" id="KW-1015">Disulfide bond</keyword>
<dbReference type="GO" id="GO:0016139">
    <property type="term" value="P:glycoside catabolic process"/>
    <property type="evidence" value="ECO:0007669"/>
    <property type="project" value="TreeGrafter"/>
</dbReference>
<dbReference type="InterPro" id="IPR000111">
    <property type="entry name" value="Glyco_hydro_27/36_CS"/>
</dbReference>
<sequence length="408" mass="46745">MLTLVFMFVFMFGEVAVLDNGLALRPPMGWMSWGYYMCSVDCDSNPNKCLNEKLILSVADTFYNDGYLDAGYEYIIIDDCWAEKERDKLGRLVPDHKRFPHGMKYIADYIHSRGLKFGMYTNVAEVTCMRYPGSKDHFYIDSKSFAEWGVDYIKVDGCFVGEEFLNTAYIKFGQHLNATGRPIVYSCSWPYYIEFIHKKTPNYDVVSHNCNMWRNFHDVVTSWPAIRTIITHYKESYDQVSPYHAPGQWNDPDMLILGTGSLTDNQSRVHIAVYVMLAAPLLLSCDMKKITDYEKQLLLNLDLIAIAQDSLGVMGKPYELQNSVTLWVKPHLPRKGDKYHSVSFALVNLQSESSSVSLTPGSYSLNSTDGYTVMDIFQRKFIRNVTLRDSISVEVPAEDVIIYTLFPL</sequence>
<keyword evidence="2 4" id="KW-0378">Hydrolase</keyword>
<evidence type="ECO:0000256" key="1">
    <source>
        <dbReference type="ARBA" id="ARBA00009743"/>
    </source>
</evidence>
<protein>
    <recommendedName>
        <fullName evidence="4">Alpha-galactosidase</fullName>
        <ecNumber evidence="4">3.2.1.-</ecNumber>
    </recommendedName>
</protein>
<evidence type="ECO:0000256" key="3">
    <source>
        <dbReference type="ARBA" id="ARBA00023295"/>
    </source>
</evidence>
<comment type="similarity">
    <text evidence="1 4">Belongs to the glycosyl hydrolase 27 family.</text>
</comment>
<dbReference type="FunFam" id="3.20.20.70:FF:000197">
    <property type="entry name" value="Alpha-galactosidase"/>
    <property type="match status" value="1"/>
</dbReference>
<dbReference type="CDD" id="cd14792">
    <property type="entry name" value="GH27"/>
    <property type="match status" value="1"/>
</dbReference>
<accession>A0A5E4PP91</accession>
<evidence type="ECO:0000313" key="7">
    <source>
        <dbReference type="Proteomes" id="UP000324832"/>
    </source>
</evidence>
<dbReference type="SUPFAM" id="SSF51445">
    <property type="entry name" value="(Trans)glycosidases"/>
    <property type="match status" value="1"/>
</dbReference>
<dbReference type="AlphaFoldDB" id="A0A5E4PP91"/>
<organism evidence="6 7">
    <name type="scientific">Leptidea sinapis</name>
    <dbReference type="NCBI Taxonomy" id="189913"/>
    <lineage>
        <taxon>Eukaryota</taxon>
        <taxon>Metazoa</taxon>
        <taxon>Ecdysozoa</taxon>
        <taxon>Arthropoda</taxon>
        <taxon>Hexapoda</taxon>
        <taxon>Insecta</taxon>
        <taxon>Pterygota</taxon>
        <taxon>Neoptera</taxon>
        <taxon>Endopterygota</taxon>
        <taxon>Lepidoptera</taxon>
        <taxon>Glossata</taxon>
        <taxon>Ditrysia</taxon>
        <taxon>Papilionoidea</taxon>
        <taxon>Pieridae</taxon>
        <taxon>Dismorphiinae</taxon>
        <taxon>Leptidea</taxon>
    </lineage>
</organism>
<dbReference type="PROSITE" id="PS00512">
    <property type="entry name" value="ALPHA_GALACTOSIDASE"/>
    <property type="match status" value="1"/>
</dbReference>
<keyword evidence="5" id="KW-0732">Signal</keyword>
<dbReference type="EC" id="3.2.1.-" evidence="4"/>
<dbReference type="Proteomes" id="UP000324832">
    <property type="component" value="Unassembled WGS sequence"/>
</dbReference>
<dbReference type="Pfam" id="PF16499">
    <property type="entry name" value="Melibiase_2"/>
    <property type="match status" value="1"/>
</dbReference>
<dbReference type="EMBL" id="FZQP02000038">
    <property type="protein sequence ID" value="VVC86907.1"/>
    <property type="molecule type" value="Genomic_DNA"/>
</dbReference>
<reference evidence="6 7" key="1">
    <citation type="submission" date="2017-07" db="EMBL/GenBank/DDBJ databases">
        <authorList>
            <person name="Talla V."/>
            <person name="Backstrom N."/>
        </authorList>
    </citation>
    <scope>NUCLEOTIDE SEQUENCE [LARGE SCALE GENOMIC DNA]</scope>
</reference>
<proteinExistence type="inferred from homology"/>
<evidence type="ECO:0000313" key="6">
    <source>
        <dbReference type="EMBL" id="VVC86907.1"/>
    </source>
</evidence>
<gene>
    <name evidence="6" type="ORF">LSINAPIS_LOCUS643</name>
</gene>
<dbReference type="InterPro" id="IPR002241">
    <property type="entry name" value="Glyco_hydro_27"/>
</dbReference>